<evidence type="ECO:0000256" key="5">
    <source>
        <dbReference type="ARBA" id="ARBA00022759"/>
    </source>
</evidence>
<reference evidence="10 11" key="1">
    <citation type="submission" date="2017-09" db="EMBL/GenBank/DDBJ databases">
        <title>Depth-based differentiation of microbial function through sediment-hosted aquifers and enrichment of novel symbionts in the deep terrestrial subsurface.</title>
        <authorList>
            <person name="Probst A.J."/>
            <person name="Ladd B."/>
            <person name="Jarett J.K."/>
            <person name="Geller-Mcgrath D.E."/>
            <person name="Sieber C.M."/>
            <person name="Emerson J.B."/>
            <person name="Anantharaman K."/>
            <person name="Thomas B.C."/>
            <person name="Malmstrom R."/>
            <person name="Stieglmeier M."/>
            <person name="Klingl A."/>
            <person name="Woyke T."/>
            <person name="Ryan C.M."/>
            <person name="Banfield J.F."/>
        </authorList>
    </citation>
    <scope>NUCLEOTIDE SEQUENCE [LARGE SCALE GENOMIC DNA]</scope>
    <source>
        <strain evidence="10">CG22_combo_CG10-13_8_21_14_all_38_20</strain>
    </source>
</reference>
<dbReference type="AlphaFoldDB" id="A0A2H0BWT1"/>
<evidence type="ECO:0000313" key="11">
    <source>
        <dbReference type="Proteomes" id="UP000231246"/>
    </source>
</evidence>
<evidence type="ECO:0000256" key="7">
    <source>
        <dbReference type="ARBA" id="ARBA00022842"/>
    </source>
</evidence>
<evidence type="ECO:0000256" key="2">
    <source>
        <dbReference type="ARBA" id="ARBA00009959"/>
    </source>
</evidence>
<comment type="function">
    <text evidence="9">CRISPR (clustered regularly interspaced short palindromic repeat), is an adaptive immune system that provides protection against mobile genetic elements (viruses, transposable elements and conjugative plasmids). CRISPR clusters contain sequences complementary to antecedent mobile elements and target invading nucleic acids. CRISPR clusters are transcribed and processed into CRISPR RNA (crRNA). Functions as a ssRNA-specific endoribonuclease. Involved in the integration of spacer DNA into the CRISPR cassette.</text>
</comment>
<dbReference type="SUPFAM" id="SSF143430">
    <property type="entry name" value="TTP0101/SSO1404-like"/>
    <property type="match status" value="1"/>
</dbReference>
<evidence type="ECO:0000256" key="8">
    <source>
        <dbReference type="ARBA" id="ARBA00023118"/>
    </source>
</evidence>
<keyword evidence="5 9" id="KW-0255">Endonuclease</keyword>
<accession>A0A2H0BWT1</accession>
<feature type="binding site" evidence="9">
    <location>
        <position position="7"/>
    </location>
    <ligand>
        <name>Mg(2+)</name>
        <dbReference type="ChEBI" id="CHEBI:18420"/>
        <note>catalytic</note>
    </ligand>
</feature>
<evidence type="ECO:0000256" key="3">
    <source>
        <dbReference type="ARBA" id="ARBA00022722"/>
    </source>
</evidence>
<dbReference type="PANTHER" id="PTHR34405">
    <property type="entry name" value="CRISPR-ASSOCIATED ENDORIBONUCLEASE CAS2"/>
    <property type="match status" value="1"/>
</dbReference>
<keyword evidence="6 9" id="KW-0378">Hydrolase</keyword>
<dbReference type="CDD" id="cd09725">
    <property type="entry name" value="Cas2_I_II_III"/>
    <property type="match status" value="1"/>
</dbReference>
<dbReference type="EMBL" id="PCTA01000003">
    <property type="protein sequence ID" value="PIP62081.1"/>
    <property type="molecule type" value="Genomic_DNA"/>
</dbReference>
<gene>
    <name evidence="9 10" type="primary">cas2</name>
    <name evidence="10" type="ORF">COW99_00140</name>
</gene>
<dbReference type="Pfam" id="PF09827">
    <property type="entry name" value="CRISPR_Cas2"/>
    <property type="match status" value="1"/>
</dbReference>
<evidence type="ECO:0000256" key="9">
    <source>
        <dbReference type="HAMAP-Rule" id="MF_01471"/>
    </source>
</evidence>
<dbReference type="GO" id="GO:0043571">
    <property type="term" value="P:maintenance of CRISPR repeat elements"/>
    <property type="evidence" value="ECO:0007669"/>
    <property type="project" value="UniProtKB-UniRule"/>
</dbReference>
<comment type="caution">
    <text evidence="10">The sequence shown here is derived from an EMBL/GenBank/DDBJ whole genome shotgun (WGS) entry which is preliminary data.</text>
</comment>
<evidence type="ECO:0000256" key="1">
    <source>
        <dbReference type="ARBA" id="ARBA00001946"/>
    </source>
</evidence>
<evidence type="ECO:0000256" key="6">
    <source>
        <dbReference type="ARBA" id="ARBA00022801"/>
    </source>
</evidence>
<keyword evidence="7 9" id="KW-0460">Magnesium</keyword>
<dbReference type="Proteomes" id="UP000231246">
    <property type="component" value="Unassembled WGS sequence"/>
</dbReference>
<keyword evidence="4 9" id="KW-0479">Metal-binding</keyword>
<comment type="similarity">
    <text evidence="2 9">Belongs to the CRISPR-associated endoribonuclease Cas2 protein family.</text>
</comment>
<evidence type="ECO:0000256" key="4">
    <source>
        <dbReference type="ARBA" id="ARBA00022723"/>
    </source>
</evidence>
<organism evidence="10 11">
    <name type="scientific">Candidatus Roizmanbacteria bacterium CG22_combo_CG10-13_8_21_14_all_38_20</name>
    <dbReference type="NCBI Taxonomy" id="1974862"/>
    <lineage>
        <taxon>Bacteria</taxon>
        <taxon>Candidatus Roizmaniibacteriota</taxon>
    </lineage>
</organism>
<dbReference type="GO" id="GO:0046872">
    <property type="term" value="F:metal ion binding"/>
    <property type="evidence" value="ECO:0007669"/>
    <property type="project" value="UniProtKB-UniRule"/>
</dbReference>
<keyword evidence="3 9" id="KW-0540">Nuclease</keyword>
<keyword evidence="8 9" id="KW-0051">Antiviral defense</keyword>
<comment type="cofactor">
    <cofactor evidence="1 9">
        <name>Mg(2+)</name>
        <dbReference type="ChEBI" id="CHEBI:18420"/>
    </cofactor>
</comment>
<protein>
    <recommendedName>
        <fullName evidence="9">CRISPR-associated endoribonuclease Cas2</fullName>
        <ecNumber evidence="9">3.1.-.-</ecNumber>
    </recommendedName>
</protein>
<dbReference type="EC" id="3.1.-.-" evidence="9"/>
<dbReference type="PANTHER" id="PTHR34405:SF3">
    <property type="entry name" value="CRISPR-ASSOCIATED ENDORIBONUCLEASE CAS2 3"/>
    <property type="match status" value="1"/>
</dbReference>
<dbReference type="InterPro" id="IPR021127">
    <property type="entry name" value="CRISPR_associated_Cas2"/>
</dbReference>
<evidence type="ECO:0000313" key="10">
    <source>
        <dbReference type="EMBL" id="PIP62081.1"/>
    </source>
</evidence>
<dbReference type="Gene3D" id="3.30.70.240">
    <property type="match status" value="1"/>
</dbReference>
<sequence length="93" mass="11074">MIIVSYDFSDDKRRAKFSRFLEQYGDRIQYSVFKIRNSRRVINNILTEIEHSYKKNFEKTDSIYVLQVCNGCMKGLKRYGSAVHEEESIVYFG</sequence>
<comment type="subunit">
    <text evidence="9">Homodimer, forms a heterotetramer with a Cas1 homodimer.</text>
</comment>
<dbReference type="NCBIfam" id="TIGR01573">
    <property type="entry name" value="cas2"/>
    <property type="match status" value="1"/>
</dbReference>
<name>A0A2H0BWT1_9BACT</name>
<dbReference type="GO" id="GO:0016787">
    <property type="term" value="F:hydrolase activity"/>
    <property type="evidence" value="ECO:0007669"/>
    <property type="project" value="UniProtKB-KW"/>
</dbReference>
<dbReference type="GO" id="GO:0051607">
    <property type="term" value="P:defense response to virus"/>
    <property type="evidence" value="ECO:0007669"/>
    <property type="project" value="UniProtKB-UniRule"/>
</dbReference>
<proteinExistence type="inferred from homology"/>
<dbReference type="InterPro" id="IPR019199">
    <property type="entry name" value="Virulence_VapD/CRISPR_Cas2"/>
</dbReference>
<dbReference type="GO" id="GO:0004521">
    <property type="term" value="F:RNA endonuclease activity"/>
    <property type="evidence" value="ECO:0007669"/>
    <property type="project" value="InterPro"/>
</dbReference>
<dbReference type="HAMAP" id="MF_01471">
    <property type="entry name" value="Cas2"/>
    <property type="match status" value="1"/>
</dbReference>